<dbReference type="Proteomes" id="UP000029227">
    <property type="component" value="Unassembled WGS sequence"/>
</dbReference>
<accession>A0A090QVA5</accession>
<keyword evidence="2" id="KW-0808">Transferase</keyword>
<evidence type="ECO:0000313" key="2">
    <source>
        <dbReference type="EMBL" id="GAL06193.1"/>
    </source>
</evidence>
<dbReference type="eggNOG" id="COG0524">
    <property type="taxonomic scope" value="Bacteria"/>
</dbReference>
<dbReference type="Pfam" id="PF00294">
    <property type="entry name" value="PfkB"/>
    <property type="match status" value="1"/>
</dbReference>
<dbReference type="InterPro" id="IPR029056">
    <property type="entry name" value="Ribokinase-like"/>
</dbReference>
<comment type="caution">
    <text evidence="2">The sequence shown here is derived from an EMBL/GenBank/DDBJ whole genome shotgun (WGS) entry which is preliminary data.</text>
</comment>
<proteinExistence type="predicted"/>
<organism evidence="2 3">
    <name type="scientific">Photobacterium aphoticum</name>
    <dbReference type="NCBI Taxonomy" id="754436"/>
    <lineage>
        <taxon>Bacteria</taxon>
        <taxon>Pseudomonadati</taxon>
        <taxon>Pseudomonadota</taxon>
        <taxon>Gammaproteobacteria</taxon>
        <taxon>Vibrionales</taxon>
        <taxon>Vibrionaceae</taxon>
        <taxon>Photobacterium</taxon>
    </lineage>
</organism>
<dbReference type="EMBL" id="BBMN01000010">
    <property type="protein sequence ID" value="GAL06193.1"/>
    <property type="molecule type" value="Genomic_DNA"/>
</dbReference>
<dbReference type="SUPFAM" id="SSF53613">
    <property type="entry name" value="Ribokinase-like"/>
    <property type="match status" value="1"/>
</dbReference>
<protein>
    <submittedName>
        <fullName evidence="2">2-dehydro-3-deoxygluconate kinase</fullName>
        <ecNumber evidence="2">2.7.1.45</ecNumber>
    </submittedName>
</protein>
<dbReference type="EC" id="2.7.1.45" evidence="2"/>
<reference evidence="2 3" key="1">
    <citation type="journal article" date="2014" name="Genome Announc.">
        <title>Draft Genome Sequences of Two Vibrionaceae Species, Vibrio ponticus C121 and Photobacterium aphoticum C119, Isolated as Coral Reef Microbiota.</title>
        <authorList>
            <person name="Al-saari N."/>
            <person name="Meirelles P.M."/>
            <person name="Mino S."/>
            <person name="Suda W."/>
            <person name="Oshima K."/>
            <person name="Hattori M."/>
            <person name="Ohkuma M."/>
            <person name="Thompson F.L."/>
            <person name="Gomez-Gil B."/>
            <person name="Sawabe T."/>
            <person name="Sawabe T."/>
        </authorList>
    </citation>
    <scope>NUCLEOTIDE SEQUENCE [LARGE SCALE GENOMIC DNA]</scope>
    <source>
        <strain evidence="2 3">JCM 19237</strain>
    </source>
</reference>
<name>A0A090QVA5_9GAMM</name>
<sequence length="97" mass="10598">MWDLNMEVKRIAVIGECMVEIQTQQLGRGFGGDTMNTAIYVSRVGAMHDAYDTVVSASYFTAFGQNAISQEIIDQCGAQGVDMSHVLRLADKMSVCT</sequence>
<gene>
    <name evidence="2" type="ORF">JCM19237_1838</name>
</gene>
<evidence type="ECO:0000259" key="1">
    <source>
        <dbReference type="Pfam" id="PF00294"/>
    </source>
</evidence>
<dbReference type="GO" id="GO:0008673">
    <property type="term" value="F:2-dehydro-3-deoxygluconokinase activity"/>
    <property type="evidence" value="ECO:0007669"/>
    <property type="project" value="UniProtKB-EC"/>
</dbReference>
<keyword evidence="2" id="KW-0418">Kinase</keyword>
<dbReference type="STRING" id="754436.JCM19237_1838"/>
<dbReference type="InterPro" id="IPR011611">
    <property type="entry name" value="PfkB_dom"/>
</dbReference>
<dbReference type="AlphaFoldDB" id="A0A090QVA5"/>
<feature type="domain" description="Carbohydrate kinase PfkB" evidence="1">
    <location>
        <begin position="14"/>
        <end position="92"/>
    </location>
</feature>
<evidence type="ECO:0000313" key="3">
    <source>
        <dbReference type="Proteomes" id="UP000029227"/>
    </source>
</evidence>
<dbReference type="Gene3D" id="3.40.1190.20">
    <property type="match status" value="1"/>
</dbReference>